<name>A0A3R7EE05_9BURK</name>
<dbReference type="Pfam" id="PF13487">
    <property type="entry name" value="HD_5"/>
    <property type="match status" value="1"/>
</dbReference>
<dbReference type="SMART" id="SM00471">
    <property type="entry name" value="HDc"/>
    <property type="match status" value="1"/>
</dbReference>
<gene>
    <name evidence="3" type="ORF">CE154_012375</name>
</gene>
<organism evidence="3 4">
    <name type="scientific">Alicycliphilus denitrificans</name>
    <dbReference type="NCBI Taxonomy" id="179636"/>
    <lineage>
        <taxon>Bacteria</taxon>
        <taxon>Pseudomonadati</taxon>
        <taxon>Pseudomonadota</taxon>
        <taxon>Betaproteobacteria</taxon>
        <taxon>Burkholderiales</taxon>
        <taxon>Comamonadaceae</taxon>
        <taxon>Alicycliphilus</taxon>
    </lineage>
</organism>
<evidence type="ECO:0000259" key="2">
    <source>
        <dbReference type="PROSITE" id="PS51832"/>
    </source>
</evidence>
<dbReference type="InterPro" id="IPR052020">
    <property type="entry name" value="Cyclic_di-GMP/3'3'-cGAMP_PDE"/>
</dbReference>
<feature type="domain" description="HD-GYP" evidence="2">
    <location>
        <begin position="40"/>
        <end position="237"/>
    </location>
</feature>
<dbReference type="CDD" id="cd00077">
    <property type="entry name" value="HDc"/>
    <property type="match status" value="1"/>
</dbReference>
<dbReference type="GO" id="GO:0008081">
    <property type="term" value="F:phosphoric diester hydrolase activity"/>
    <property type="evidence" value="ECO:0007669"/>
    <property type="project" value="UniProtKB-ARBA"/>
</dbReference>
<evidence type="ECO:0000313" key="4">
    <source>
        <dbReference type="Proteomes" id="UP000216225"/>
    </source>
</evidence>
<protein>
    <submittedName>
        <fullName evidence="3">HD domain-containing protein</fullName>
    </submittedName>
</protein>
<comment type="caution">
    <text evidence="3">The sequence shown here is derived from an EMBL/GenBank/DDBJ whole genome shotgun (WGS) entry which is preliminary data.</text>
</comment>
<feature type="region of interest" description="Disordered" evidence="1">
    <location>
        <begin position="247"/>
        <end position="269"/>
    </location>
</feature>
<dbReference type="PANTHER" id="PTHR45228">
    <property type="entry name" value="CYCLIC DI-GMP PHOSPHODIESTERASE TM_0186-RELATED"/>
    <property type="match status" value="1"/>
</dbReference>
<dbReference type="PROSITE" id="PS51832">
    <property type="entry name" value="HD_GYP"/>
    <property type="match status" value="1"/>
</dbReference>
<accession>A0A3R7EE05</accession>
<dbReference type="SUPFAM" id="SSF109604">
    <property type="entry name" value="HD-domain/PDEase-like"/>
    <property type="match status" value="1"/>
</dbReference>
<proteinExistence type="predicted"/>
<dbReference type="RefSeq" id="WP_094438348.1">
    <property type="nucleotide sequence ID" value="NZ_NKDB02000002.1"/>
</dbReference>
<reference evidence="3 4" key="1">
    <citation type="submission" date="2018-09" db="EMBL/GenBank/DDBJ databases">
        <title>Genome comparison of Alicycliphilus sp. BQ1, a polyurethanolytic bacterium, with its closest phylogenetic relatives Alicycliphilus denitrificans BC and K601, unable to attack polyurethane.</title>
        <authorList>
            <person name="Loza-Tavera H."/>
            <person name="Lozano L."/>
            <person name="Cevallos M."/>
            <person name="Maya-Lucas O."/>
            <person name="Garcia-Mena J."/>
            <person name="Hernandez J."/>
        </authorList>
    </citation>
    <scope>NUCLEOTIDE SEQUENCE [LARGE SCALE GENOMIC DNA]</scope>
    <source>
        <strain evidence="3 4">BQ1</strain>
    </source>
</reference>
<evidence type="ECO:0000256" key="1">
    <source>
        <dbReference type="SAM" id="MobiDB-lite"/>
    </source>
</evidence>
<dbReference type="Proteomes" id="UP000216225">
    <property type="component" value="Unassembled WGS sequence"/>
</dbReference>
<dbReference type="InterPro" id="IPR037522">
    <property type="entry name" value="HD_GYP_dom"/>
</dbReference>
<sequence>MMPPAVEATQFDRAAADQMTKIISDLSRMYHERNEALQEVARAHHEALLLLAMAAEYRDDDTGLHIVRIGFLAEALALRMGQSRHYAELLRKAAPMHDIGKIGIPDCVLKKPGPLTPAERQVMDRHPVIGADILGKSRTPLFQLAAEIALTHHERWDGTGYPNRLSGEDIPLSGRLVSVVDFYDALTMDRIYRQAYDHGKVMDMLSRQSGKAFDPAIVDCFIHHGDELHAMRLAVKDNGAGFTQLIQNQSGSQQGPPHFQGGNAACPPP</sequence>
<dbReference type="EMBL" id="NKDB02000002">
    <property type="protein sequence ID" value="RKJ96803.1"/>
    <property type="molecule type" value="Genomic_DNA"/>
</dbReference>
<dbReference type="Gene3D" id="1.10.3210.10">
    <property type="entry name" value="Hypothetical protein af1432"/>
    <property type="match status" value="1"/>
</dbReference>
<dbReference type="AlphaFoldDB" id="A0A3R7EE05"/>
<evidence type="ECO:0000313" key="3">
    <source>
        <dbReference type="EMBL" id="RKJ96803.1"/>
    </source>
</evidence>
<dbReference type="InterPro" id="IPR003607">
    <property type="entry name" value="HD/PDEase_dom"/>
</dbReference>